<dbReference type="RefSeq" id="WP_189773654.1">
    <property type="nucleotide sequence ID" value="NZ_BNCK01000010.1"/>
</dbReference>
<keyword evidence="11" id="KW-1185">Reference proteome</keyword>
<accession>A0A919BP07</accession>
<gene>
    <name evidence="6 10" type="primary">rplF</name>
    <name evidence="10" type="ORF">GCM10017161_36370</name>
</gene>
<dbReference type="PIRSF" id="PIRSF002162">
    <property type="entry name" value="Ribosomal_L6"/>
    <property type="match status" value="1"/>
</dbReference>
<keyword evidence="3 6" id="KW-0694">RNA-binding</keyword>
<keyword evidence="5 6" id="KW-0687">Ribonucleoprotein</keyword>
<dbReference type="PANTHER" id="PTHR11655">
    <property type="entry name" value="60S/50S RIBOSOMAL PROTEIN L6/L9"/>
    <property type="match status" value="1"/>
</dbReference>
<dbReference type="InterPro" id="IPR036789">
    <property type="entry name" value="Ribosomal_uL6-like_a/b-dom_sf"/>
</dbReference>
<reference evidence="10" key="2">
    <citation type="submission" date="2020-09" db="EMBL/GenBank/DDBJ databases">
        <authorList>
            <person name="Sun Q."/>
            <person name="Kim S."/>
        </authorList>
    </citation>
    <scope>NUCLEOTIDE SEQUENCE</scope>
    <source>
        <strain evidence="10">KCTC 42731</strain>
    </source>
</reference>
<evidence type="ECO:0000256" key="5">
    <source>
        <dbReference type="ARBA" id="ARBA00023274"/>
    </source>
</evidence>
<dbReference type="FunFam" id="3.90.930.12:FF:000002">
    <property type="entry name" value="50S ribosomal protein L6"/>
    <property type="match status" value="1"/>
</dbReference>
<evidence type="ECO:0000256" key="4">
    <source>
        <dbReference type="ARBA" id="ARBA00022980"/>
    </source>
</evidence>
<dbReference type="PANTHER" id="PTHR11655:SF14">
    <property type="entry name" value="LARGE RIBOSOMAL SUBUNIT PROTEIN UL6M"/>
    <property type="match status" value="1"/>
</dbReference>
<dbReference type="InterPro" id="IPR019906">
    <property type="entry name" value="Ribosomal_uL6_bac-type"/>
</dbReference>
<comment type="subunit">
    <text evidence="6">Part of the 50S ribosomal subunit.</text>
</comment>
<dbReference type="Proteomes" id="UP000623842">
    <property type="component" value="Unassembled WGS sequence"/>
</dbReference>
<evidence type="ECO:0000256" key="8">
    <source>
        <dbReference type="RuleBase" id="RU003870"/>
    </source>
</evidence>
<name>A0A919BP07_9GAMM</name>
<evidence type="ECO:0000259" key="9">
    <source>
        <dbReference type="Pfam" id="PF00347"/>
    </source>
</evidence>
<dbReference type="HAMAP" id="MF_01365_B">
    <property type="entry name" value="Ribosomal_uL6_B"/>
    <property type="match status" value="1"/>
</dbReference>
<organism evidence="10 11">
    <name type="scientific">Thalassotalea marina</name>
    <dbReference type="NCBI Taxonomy" id="1673741"/>
    <lineage>
        <taxon>Bacteria</taxon>
        <taxon>Pseudomonadati</taxon>
        <taxon>Pseudomonadota</taxon>
        <taxon>Gammaproteobacteria</taxon>
        <taxon>Alteromonadales</taxon>
        <taxon>Colwelliaceae</taxon>
        <taxon>Thalassotalea</taxon>
    </lineage>
</organism>
<dbReference type="AlphaFoldDB" id="A0A919BP07"/>
<keyword evidence="2 6" id="KW-0699">rRNA-binding</keyword>
<comment type="caution">
    <text evidence="10">The sequence shown here is derived from an EMBL/GenBank/DDBJ whole genome shotgun (WGS) entry which is preliminary data.</text>
</comment>
<dbReference type="SUPFAM" id="SSF56053">
    <property type="entry name" value="Ribosomal protein L6"/>
    <property type="match status" value="2"/>
</dbReference>
<protein>
    <recommendedName>
        <fullName evidence="6">Large ribosomal subunit protein uL6</fullName>
    </recommendedName>
</protein>
<evidence type="ECO:0000256" key="1">
    <source>
        <dbReference type="ARBA" id="ARBA00009356"/>
    </source>
</evidence>
<evidence type="ECO:0000256" key="7">
    <source>
        <dbReference type="RuleBase" id="RU003869"/>
    </source>
</evidence>
<comment type="function">
    <text evidence="6 8">This protein binds to the 23S rRNA, and is important in its secondary structure. It is located near the subunit interface in the base of the L7/L12 stalk, and near the tRNA binding site of the peptidyltransferase center.</text>
</comment>
<comment type="similarity">
    <text evidence="1 6 7">Belongs to the universal ribosomal protein uL6 family.</text>
</comment>
<dbReference type="PRINTS" id="PR00059">
    <property type="entry name" value="RIBOSOMALL6"/>
</dbReference>
<proteinExistence type="inferred from homology"/>
<dbReference type="PROSITE" id="PS00525">
    <property type="entry name" value="RIBOSOMAL_L6_1"/>
    <property type="match status" value="1"/>
</dbReference>
<dbReference type="GO" id="GO:0003735">
    <property type="term" value="F:structural constituent of ribosome"/>
    <property type="evidence" value="ECO:0007669"/>
    <property type="project" value="UniProtKB-UniRule"/>
</dbReference>
<evidence type="ECO:0000256" key="6">
    <source>
        <dbReference type="HAMAP-Rule" id="MF_01365"/>
    </source>
</evidence>
<sequence length="177" mass="18985">MSRVAKAHVEVPAGVTVTLSGQDITVKGPVGELTATIHNLVKVSQEENAIKTEVAEDSKAAWMQAGTARANINNMVVGVSQGFERKLILNGVGYRAKAAGEVLNLSLGFSHPVDHAIPAGVTCETPSQTEVILKSANKQLIGQVAANIRAYRKPEPYKGKGIRYSDEIVRRKEAKKK</sequence>
<dbReference type="InterPro" id="IPR000702">
    <property type="entry name" value="Ribosomal_uL6-like"/>
</dbReference>
<dbReference type="InterPro" id="IPR020040">
    <property type="entry name" value="Ribosomal_uL6_a/b-dom"/>
</dbReference>
<evidence type="ECO:0000256" key="2">
    <source>
        <dbReference type="ARBA" id="ARBA00022730"/>
    </source>
</evidence>
<evidence type="ECO:0000256" key="3">
    <source>
        <dbReference type="ARBA" id="ARBA00022884"/>
    </source>
</evidence>
<evidence type="ECO:0000313" key="11">
    <source>
        <dbReference type="Proteomes" id="UP000623842"/>
    </source>
</evidence>
<dbReference type="InterPro" id="IPR002358">
    <property type="entry name" value="Ribosomal_uL6_CS"/>
</dbReference>
<reference evidence="10" key="1">
    <citation type="journal article" date="2014" name="Int. J. Syst. Evol. Microbiol.">
        <title>Complete genome sequence of Corynebacterium casei LMG S-19264T (=DSM 44701T), isolated from a smear-ripened cheese.</title>
        <authorList>
            <consortium name="US DOE Joint Genome Institute (JGI-PGF)"/>
            <person name="Walter F."/>
            <person name="Albersmeier A."/>
            <person name="Kalinowski J."/>
            <person name="Ruckert C."/>
        </authorList>
    </citation>
    <scope>NUCLEOTIDE SEQUENCE</scope>
    <source>
        <strain evidence="10">KCTC 42731</strain>
    </source>
</reference>
<feature type="domain" description="Large ribosomal subunit protein uL6 alpha-beta" evidence="9">
    <location>
        <begin position="91"/>
        <end position="164"/>
    </location>
</feature>
<evidence type="ECO:0000313" key="10">
    <source>
        <dbReference type="EMBL" id="GHG03785.1"/>
    </source>
</evidence>
<dbReference type="GO" id="GO:0002181">
    <property type="term" value="P:cytoplasmic translation"/>
    <property type="evidence" value="ECO:0007669"/>
    <property type="project" value="TreeGrafter"/>
</dbReference>
<dbReference type="FunFam" id="3.90.930.12:FF:000001">
    <property type="entry name" value="50S ribosomal protein L6"/>
    <property type="match status" value="1"/>
</dbReference>
<dbReference type="GO" id="GO:0022625">
    <property type="term" value="C:cytosolic large ribosomal subunit"/>
    <property type="evidence" value="ECO:0007669"/>
    <property type="project" value="UniProtKB-UniRule"/>
</dbReference>
<feature type="domain" description="Large ribosomal subunit protein uL6 alpha-beta" evidence="9">
    <location>
        <begin position="11"/>
        <end position="82"/>
    </location>
</feature>
<keyword evidence="4 6" id="KW-0689">Ribosomal protein</keyword>
<dbReference type="EMBL" id="BNCK01000010">
    <property type="protein sequence ID" value="GHG03785.1"/>
    <property type="molecule type" value="Genomic_DNA"/>
</dbReference>
<dbReference type="GO" id="GO:0019843">
    <property type="term" value="F:rRNA binding"/>
    <property type="evidence" value="ECO:0007669"/>
    <property type="project" value="UniProtKB-UniRule"/>
</dbReference>
<dbReference type="Pfam" id="PF00347">
    <property type="entry name" value="Ribosomal_L6"/>
    <property type="match status" value="2"/>
</dbReference>
<dbReference type="NCBIfam" id="TIGR03654">
    <property type="entry name" value="L6_bact"/>
    <property type="match status" value="1"/>
</dbReference>
<dbReference type="Gene3D" id="3.90.930.12">
    <property type="entry name" value="Ribosomal protein L6, alpha-beta domain"/>
    <property type="match status" value="2"/>
</dbReference>